<protein>
    <submittedName>
        <fullName evidence="2">Uncharacterized protein</fullName>
    </submittedName>
</protein>
<comment type="caution">
    <text evidence="2">The sequence shown here is derived from an EMBL/GenBank/DDBJ whole genome shotgun (WGS) entry which is preliminary data.</text>
</comment>
<dbReference type="AlphaFoldDB" id="A0A3L6DPZ5"/>
<gene>
    <name evidence="2" type="ORF">Zm00014a_040593</name>
</gene>
<reference evidence="2" key="1">
    <citation type="journal article" date="2018" name="Nat. Genet.">
        <title>Extensive intraspecific gene order and gene structural variations between Mo17 and other maize genomes.</title>
        <authorList>
            <person name="Sun S."/>
            <person name="Zhou Y."/>
            <person name="Chen J."/>
            <person name="Shi J."/>
            <person name="Zhao H."/>
            <person name="Zhao H."/>
            <person name="Song W."/>
            <person name="Zhang M."/>
            <person name="Cui Y."/>
            <person name="Dong X."/>
            <person name="Liu H."/>
            <person name="Ma X."/>
            <person name="Jiao Y."/>
            <person name="Wang B."/>
            <person name="Wei X."/>
            <person name="Stein J.C."/>
            <person name="Glaubitz J.C."/>
            <person name="Lu F."/>
            <person name="Yu G."/>
            <person name="Liang C."/>
            <person name="Fengler K."/>
            <person name="Li B."/>
            <person name="Rafalski A."/>
            <person name="Schnable P.S."/>
            <person name="Ware D.H."/>
            <person name="Buckler E.S."/>
            <person name="Lai J."/>
        </authorList>
    </citation>
    <scope>NUCLEOTIDE SEQUENCE [LARGE SCALE GENOMIC DNA]</scope>
    <source>
        <tissue evidence="2">Seedling</tissue>
    </source>
</reference>
<feature type="chain" id="PRO_5018283919" evidence="1">
    <location>
        <begin position="20"/>
        <end position="251"/>
    </location>
</feature>
<feature type="signal peptide" evidence="1">
    <location>
        <begin position="1"/>
        <end position="19"/>
    </location>
</feature>
<dbReference type="EMBL" id="NCVQ01000009">
    <property type="protein sequence ID" value="PWZ10776.1"/>
    <property type="molecule type" value="Genomic_DNA"/>
</dbReference>
<evidence type="ECO:0000313" key="2">
    <source>
        <dbReference type="EMBL" id="PWZ10776.1"/>
    </source>
</evidence>
<keyword evidence="1" id="KW-0732">Signal</keyword>
<name>A0A3L6DPZ5_MAIZE</name>
<evidence type="ECO:0000256" key="1">
    <source>
        <dbReference type="SAM" id="SignalP"/>
    </source>
</evidence>
<sequence length="251" mass="28334">MFFLSWLVILCCSQQSSKACCNTPHPRMYSFFMVMVPTIITLRDMFTHAELRITAGKRLPNLDLWSQHLSVKISGFHKSQESCREFELSRDLGTAGQWPHRPQKLIVTEIAVPPVSIRPSVVVGNSRTSCERFSDFISPVKGHRLFASGLIFASGKGKNGSNNSSIVALYSPFAILIVPFKLGFGQPMISADKSYADRHCSLFYPYPIGPTDGFKNGSDMPIEMTMARMTKKINRIPIYFYVKDEILNNYF</sequence>
<accession>A0A3L6DPZ5</accession>
<dbReference type="ExpressionAtlas" id="A0A3L6DPZ5">
    <property type="expression patterns" value="baseline"/>
</dbReference>
<organism evidence="2">
    <name type="scientific">Zea mays</name>
    <name type="common">Maize</name>
    <dbReference type="NCBI Taxonomy" id="4577"/>
    <lineage>
        <taxon>Eukaryota</taxon>
        <taxon>Viridiplantae</taxon>
        <taxon>Streptophyta</taxon>
        <taxon>Embryophyta</taxon>
        <taxon>Tracheophyta</taxon>
        <taxon>Spermatophyta</taxon>
        <taxon>Magnoliopsida</taxon>
        <taxon>Liliopsida</taxon>
        <taxon>Poales</taxon>
        <taxon>Poaceae</taxon>
        <taxon>PACMAD clade</taxon>
        <taxon>Panicoideae</taxon>
        <taxon>Andropogonodae</taxon>
        <taxon>Andropogoneae</taxon>
        <taxon>Tripsacinae</taxon>
        <taxon>Zea</taxon>
    </lineage>
</organism>
<dbReference type="Proteomes" id="UP000251960">
    <property type="component" value="Chromosome 8"/>
</dbReference>
<proteinExistence type="predicted"/>